<protein>
    <recommendedName>
        <fullName evidence="2">Ysc84 actin-binding domain-containing protein</fullName>
    </recommendedName>
</protein>
<reference evidence="3" key="1">
    <citation type="submission" date="2021-11" db="EMBL/GenBank/DDBJ databases">
        <title>Description of a new species Pelosinus isolated from the bottom sediments of Lake Baikal.</title>
        <authorList>
            <person name="Zakharyuk A."/>
        </authorList>
    </citation>
    <scope>NUCLEOTIDE SEQUENCE</scope>
    <source>
        <strain evidence="3">Bkl1</strain>
    </source>
</reference>
<evidence type="ECO:0000313" key="3">
    <source>
        <dbReference type="EMBL" id="MCC5467737.1"/>
    </source>
</evidence>
<comment type="caution">
    <text evidence="3">The sequence shown here is derived from an EMBL/GenBank/DDBJ whole genome shotgun (WGS) entry which is preliminary data.</text>
</comment>
<organism evidence="3 4">
    <name type="scientific">Pelosinus baikalensis</name>
    <dbReference type="NCBI Taxonomy" id="2892015"/>
    <lineage>
        <taxon>Bacteria</taxon>
        <taxon>Bacillati</taxon>
        <taxon>Bacillota</taxon>
        <taxon>Negativicutes</taxon>
        <taxon>Selenomonadales</taxon>
        <taxon>Sporomusaceae</taxon>
        <taxon>Pelosinus</taxon>
    </lineage>
</organism>
<keyword evidence="4" id="KW-1185">Reference proteome</keyword>
<feature type="chain" id="PRO_5045522621" description="Ysc84 actin-binding domain-containing protein" evidence="1">
    <location>
        <begin position="25"/>
        <end position="188"/>
    </location>
</feature>
<dbReference type="InterPro" id="IPR007461">
    <property type="entry name" value="Ysc84_actin-binding"/>
</dbReference>
<evidence type="ECO:0000256" key="1">
    <source>
        <dbReference type="SAM" id="SignalP"/>
    </source>
</evidence>
<evidence type="ECO:0000259" key="2">
    <source>
        <dbReference type="Pfam" id="PF04366"/>
    </source>
</evidence>
<evidence type="ECO:0000313" key="4">
    <source>
        <dbReference type="Proteomes" id="UP001165492"/>
    </source>
</evidence>
<sequence>MNKVTRTVTILMLILGLTASVVSAASKEEKRESIRSSAQETLDKLYTIHPGARQAVENAVGYAVFRITDVKVVFLGGGGGKGVAIHNTTKEETFMRTGDVQVGFGLGIKKFDVVLGFQTQEAYLDFINDRWAVGGQATVAATDSVSGGSLEGAVSAGKDTWMYQLTDKGLEASLTIRGIRYFKDKDLN</sequence>
<gene>
    <name evidence="3" type="ORF">LMF89_20595</name>
</gene>
<dbReference type="Pfam" id="PF04366">
    <property type="entry name" value="Ysc84"/>
    <property type="match status" value="1"/>
</dbReference>
<name>A0ABS8HX32_9FIRM</name>
<feature type="signal peptide" evidence="1">
    <location>
        <begin position="1"/>
        <end position="24"/>
    </location>
</feature>
<keyword evidence="1" id="KW-0732">Signal</keyword>
<dbReference type="EMBL" id="JAJHJB010000039">
    <property type="protein sequence ID" value="MCC5467737.1"/>
    <property type="molecule type" value="Genomic_DNA"/>
</dbReference>
<feature type="domain" description="Ysc84 actin-binding" evidence="2">
    <location>
        <begin position="100"/>
        <end position="188"/>
    </location>
</feature>
<accession>A0ABS8HX32</accession>
<dbReference type="RefSeq" id="WP_229536687.1">
    <property type="nucleotide sequence ID" value="NZ_JAJHJB010000039.1"/>
</dbReference>
<dbReference type="Proteomes" id="UP001165492">
    <property type="component" value="Unassembled WGS sequence"/>
</dbReference>
<proteinExistence type="predicted"/>